<name>A0ABT2A8F4_9BURK</name>
<protein>
    <submittedName>
        <fullName evidence="6">Metallophosphoesterase</fullName>
    </submittedName>
</protein>
<feature type="domain" description="Calcineurin-like phosphoesterase" evidence="5">
    <location>
        <begin position="4"/>
        <end position="191"/>
    </location>
</feature>
<evidence type="ECO:0000313" key="7">
    <source>
        <dbReference type="Proteomes" id="UP001205560"/>
    </source>
</evidence>
<gene>
    <name evidence="6" type="ORF">NX782_12810</name>
</gene>
<dbReference type="EMBL" id="JANUGX010000013">
    <property type="protein sequence ID" value="MCS0590085.1"/>
    <property type="molecule type" value="Genomic_DNA"/>
</dbReference>
<evidence type="ECO:0000313" key="6">
    <source>
        <dbReference type="EMBL" id="MCS0590085.1"/>
    </source>
</evidence>
<reference evidence="6 7" key="1">
    <citation type="submission" date="2022-08" db="EMBL/GenBank/DDBJ databases">
        <title>Reclassification of Massilia species as members of the genera Telluria, Duganella, Pseudoduganella, Mokoshia gen. nov. and Zemynaea gen. nov. using orthogonal and non-orthogonal genome-based approaches.</title>
        <authorList>
            <person name="Bowman J.P."/>
        </authorList>
    </citation>
    <scope>NUCLEOTIDE SEQUENCE [LARGE SCALE GENOMIC DNA]</scope>
    <source>
        <strain evidence="6 7">LMG 28164</strain>
    </source>
</reference>
<evidence type="ECO:0000259" key="5">
    <source>
        <dbReference type="Pfam" id="PF00149"/>
    </source>
</evidence>
<dbReference type="InterPro" id="IPR050884">
    <property type="entry name" value="CNP_phosphodiesterase-III"/>
</dbReference>
<dbReference type="Gene3D" id="3.60.21.10">
    <property type="match status" value="1"/>
</dbReference>
<dbReference type="SUPFAM" id="SSF56300">
    <property type="entry name" value="Metallo-dependent phosphatases"/>
    <property type="match status" value="1"/>
</dbReference>
<proteinExistence type="inferred from homology"/>
<dbReference type="Pfam" id="PF00149">
    <property type="entry name" value="Metallophos"/>
    <property type="match status" value="1"/>
</dbReference>
<keyword evidence="3" id="KW-0408">Iron</keyword>
<evidence type="ECO:0000256" key="3">
    <source>
        <dbReference type="ARBA" id="ARBA00023004"/>
    </source>
</evidence>
<dbReference type="RefSeq" id="WP_258845855.1">
    <property type="nucleotide sequence ID" value="NZ_JANUGX010000013.1"/>
</dbReference>
<sequence>MRTLVHLSDLHFGRVDPELLDPLRELVHKIAPTVVVVSGDLTQRAKSEQFEEAKTWLDTLPGPQIIVPGNHDISLYNVFRRFVLPLERYKRYITDDLDPVYIDDEIAVLGVNTARSLTVKDGRLNKEQIAKIRETLAGLPKDVVRVVVTHHPFELPEGCTEEDDLVDRAQMAMEAFAESGVDLLMAGHLHKSHAGNTQARYKISEYAALVVQAGTATSTRGRGEVNSFNVIRTEPQKIEVDRYGWDAVHKQFQLLATEKFLRSGNIWAEVNEGMMAAGI</sequence>
<dbReference type="InterPro" id="IPR004843">
    <property type="entry name" value="Calcineurin-like_PHP"/>
</dbReference>
<comment type="caution">
    <text evidence="6">The sequence shown here is derived from an EMBL/GenBank/DDBJ whole genome shotgun (WGS) entry which is preliminary data.</text>
</comment>
<keyword evidence="1" id="KW-0479">Metal-binding</keyword>
<accession>A0ABT2A8F4</accession>
<keyword evidence="2" id="KW-0378">Hydrolase</keyword>
<dbReference type="PANTHER" id="PTHR42988:SF2">
    <property type="entry name" value="CYCLIC NUCLEOTIDE PHOSPHODIESTERASE CBUA0032-RELATED"/>
    <property type="match status" value="1"/>
</dbReference>
<organism evidence="6 7">
    <name type="scientific">Massilia norwichensis</name>
    <dbReference type="NCBI Taxonomy" id="1442366"/>
    <lineage>
        <taxon>Bacteria</taxon>
        <taxon>Pseudomonadati</taxon>
        <taxon>Pseudomonadota</taxon>
        <taxon>Betaproteobacteria</taxon>
        <taxon>Burkholderiales</taxon>
        <taxon>Oxalobacteraceae</taxon>
        <taxon>Telluria group</taxon>
        <taxon>Massilia</taxon>
    </lineage>
</organism>
<evidence type="ECO:0000256" key="4">
    <source>
        <dbReference type="ARBA" id="ARBA00025742"/>
    </source>
</evidence>
<dbReference type="CDD" id="cd07400">
    <property type="entry name" value="MPP_1"/>
    <property type="match status" value="1"/>
</dbReference>
<comment type="similarity">
    <text evidence="4">Belongs to the cyclic nucleotide phosphodiesterase class-III family.</text>
</comment>
<dbReference type="PANTHER" id="PTHR42988">
    <property type="entry name" value="PHOSPHOHYDROLASE"/>
    <property type="match status" value="1"/>
</dbReference>
<keyword evidence="7" id="KW-1185">Reference proteome</keyword>
<evidence type="ECO:0000256" key="1">
    <source>
        <dbReference type="ARBA" id="ARBA00022723"/>
    </source>
</evidence>
<dbReference type="InterPro" id="IPR029052">
    <property type="entry name" value="Metallo-depent_PP-like"/>
</dbReference>
<dbReference type="Proteomes" id="UP001205560">
    <property type="component" value="Unassembled WGS sequence"/>
</dbReference>
<evidence type="ECO:0000256" key="2">
    <source>
        <dbReference type="ARBA" id="ARBA00022801"/>
    </source>
</evidence>